<evidence type="ECO:0000256" key="2">
    <source>
        <dbReference type="SAM" id="Phobius"/>
    </source>
</evidence>
<feature type="region of interest" description="Disordered" evidence="1">
    <location>
        <begin position="60"/>
        <end position="140"/>
    </location>
</feature>
<proteinExistence type="predicted"/>
<evidence type="ECO:0000256" key="1">
    <source>
        <dbReference type="SAM" id="MobiDB-lite"/>
    </source>
</evidence>
<feature type="compositionally biased region" description="Low complexity" evidence="1">
    <location>
        <begin position="118"/>
        <end position="128"/>
    </location>
</feature>
<keyword evidence="2" id="KW-0812">Transmembrane</keyword>
<keyword evidence="2" id="KW-1133">Transmembrane helix</keyword>
<dbReference type="AlphaFoldDB" id="A0A919NS35"/>
<evidence type="ECO:0000313" key="4">
    <source>
        <dbReference type="Proteomes" id="UP000623608"/>
    </source>
</evidence>
<sequence length="270" mass="28047">MSHTRRVAPVVPLLRVYGGPIMRTTVGSLPPAVYWRRRAVVLGAVLLGIIVLFVSCSGDDKDDQRGKGASPSSQLPTPAPANSASPTTEPSFLDGVPGGNGPSLPALGDLESKTPGADDGTTTTGDTGQNTNVTVPADGSCADTEMTVVPAANPTTFKRGATVELSLTVKNTGTRTCSRDVGAGPQELYIDQGGRQYWSSDKCSDQKGSDVRQFAPGDARTYKVSWNGRQSSSCAANAAAGPTPPQGQFDLRARLGTLRSEPMVLTILAS</sequence>
<accession>A0A919NS35</accession>
<evidence type="ECO:0000313" key="3">
    <source>
        <dbReference type="EMBL" id="GIF24070.1"/>
    </source>
</evidence>
<keyword evidence="4" id="KW-1185">Reference proteome</keyword>
<reference evidence="3" key="1">
    <citation type="submission" date="2021-01" db="EMBL/GenBank/DDBJ databases">
        <title>Whole genome shotgun sequence of Actinoplanes tereljensis NBRC 105297.</title>
        <authorList>
            <person name="Komaki H."/>
            <person name="Tamura T."/>
        </authorList>
    </citation>
    <scope>NUCLEOTIDE SEQUENCE</scope>
    <source>
        <strain evidence="3">NBRC 105297</strain>
    </source>
</reference>
<comment type="caution">
    <text evidence="3">The sequence shown here is derived from an EMBL/GenBank/DDBJ whole genome shotgun (WGS) entry which is preliminary data.</text>
</comment>
<protein>
    <submittedName>
        <fullName evidence="3">Uncharacterized protein</fullName>
    </submittedName>
</protein>
<gene>
    <name evidence="3" type="ORF">Ate02nite_68000</name>
</gene>
<keyword evidence="2" id="KW-0472">Membrane</keyword>
<dbReference type="Proteomes" id="UP000623608">
    <property type="component" value="Unassembled WGS sequence"/>
</dbReference>
<name>A0A919NS35_9ACTN</name>
<feature type="compositionally biased region" description="Low complexity" evidence="1">
    <location>
        <begin position="80"/>
        <end position="91"/>
    </location>
</feature>
<dbReference type="EMBL" id="BOMY01000043">
    <property type="protein sequence ID" value="GIF24070.1"/>
    <property type="molecule type" value="Genomic_DNA"/>
</dbReference>
<organism evidence="3 4">
    <name type="scientific">Paractinoplanes tereljensis</name>
    <dbReference type="NCBI Taxonomy" id="571912"/>
    <lineage>
        <taxon>Bacteria</taxon>
        <taxon>Bacillati</taxon>
        <taxon>Actinomycetota</taxon>
        <taxon>Actinomycetes</taxon>
        <taxon>Micromonosporales</taxon>
        <taxon>Micromonosporaceae</taxon>
        <taxon>Paractinoplanes</taxon>
    </lineage>
</organism>
<feature type="transmembrane region" description="Helical" evidence="2">
    <location>
        <begin position="34"/>
        <end position="55"/>
    </location>
</feature>